<keyword evidence="3" id="KW-0963">Cytoplasm</keyword>
<dbReference type="AlphaFoldDB" id="A0AAU7NZL8"/>
<proteinExistence type="inferred from homology"/>
<comment type="similarity">
    <text evidence="2">Belongs to the CRISPR system Cmr5 family.</text>
</comment>
<organism evidence="6 7">
    <name type="scientific">Methylomarinum roseum</name>
    <dbReference type="NCBI Taxonomy" id="3067653"/>
    <lineage>
        <taxon>Bacteria</taxon>
        <taxon>Pseudomonadati</taxon>
        <taxon>Pseudomonadota</taxon>
        <taxon>Gammaproteobacteria</taxon>
        <taxon>Methylococcales</taxon>
        <taxon>Methylococcaceae</taxon>
        <taxon>Methylomarinum</taxon>
    </lineage>
</organism>
<accession>A0AAU7NZL8</accession>
<dbReference type="EMBL" id="CP157743">
    <property type="protein sequence ID" value="XBS22433.1"/>
    <property type="molecule type" value="Genomic_DNA"/>
</dbReference>
<evidence type="ECO:0000313" key="7">
    <source>
        <dbReference type="Proteomes" id="UP001225378"/>
    </source>
</evidence>
<evidence type="ECO:0000256" key="3">
    <source>
        <dbReference type="ARBA" id="ARBA00022490"/>
    </source>
</evidence>
<dbReference type="RefSeq" id="WP_305908584.1">
    <property type="nucleotide sequence ID" value="NZ_CP157743.1"/>
</dbReference>
<sequence>MTQTIQQQRAAFALQYIKALPEQLEPDQQKEFTRNACALPAMVHMNGLGQALAFCRVKGSNDRESYKQLYQLVSDWLCQPGQPYAGKADALEGITQMDMSHYQLAQAEALVLMSWVKKFAKAFLAEDAA</sequence>
<keyword evidence="7" id="KW-1185">Reference proteome</keyword>
<comment type="subcellular location">
    <subcellularLocation>
        <location evidence="1">Cytoplasm</location>
    </subcellularLocation>
</comment>
<reference evidence="6 7" key="1">
    <citation type="journal article" date="2024" name="Microbiology">
        <title>Methylomarinum rosea sp. nov., a novel halophilic methanotrophic bacterium from the hypersaline Lake Elton.</title>
        <authorList>
            <person name="Suleimanov R.Z."/>
            <person name="Oshkin I.Y."/>
            <person name="Danilova O.V."/>
            <person name="Suzina N.E."/>
            <person name="Dedysh S.N."/>
        </authorList>
    </citation>
    <scope>NUCLEOTIDE SEQUENCE [LARGE SCALE GENOMIC DNA]</scope>
    <source>
        <strain evidence="6 7">Ch1-1</strain>
    </source>
</reference>
<keyword evidence="4" id="KW-0051">Antiviral defense</keyword>
<dbReference type="SUPFAM" id="SSF158568">
    <property type="entry name" value="AF1862-like"/>
    <property type="match status" value="1"/>
</dbReference>
<dbReference type="InterPro" id="IPR010160">
    <property type="entry name" value="CRISPR-assoc_prot_Cmr5"/>
</dbReference>
<dbReference type="InterPro" id="IPR023101">
    <property type="entry name" value="AF1862-like_dom_sf"/>
</dbReference>
<evidence type="ECO:0000256" key="5">
    <source>
        <dbReference type="ARBA" id="ARBA00030001"/>
    </source>
</evidence>
<evidence type="ECO:0000256" key="2">
    <source>
        <dbReference type="ARBA" id="ARBA00006161"/>
    </source>
</evidence>
<dbReference type="Proteomes" id="UP001225378">
    <property type="component" value="Chromosome"/>
</dbReference>
<dbReference type="KEGG" id="mech:Q9L42_009975"/>
<evidence type="ECO:0000313" key="6">
    <source>
        <dbReference type="EMBL" id="XBS22433.1"/>
    </source>
</evidence>
<dbReference type="NCBIfam" id="TIGR01881">
    <property type="entry name" value="cas_Cmr5"/>
    <property type="match status" value="1"/>
</dbReference>
<evidence type="ECO:0000256" key="1">
    <source>
        <dbReference type="ARBA" id="ARBA00004496"/>
    </source>
</evidence>
<evidence type="ECO:0000256" key="4">
    <source>
        <dbReference type="ARBA" id="ARBA00023118"/>
    </source>
</evidence>
<name>A0AAU7NZL8_9GAMM</name>
<gene>
    <name evidence="6" type="primary">cmr5</name>
    <name evidence="6" type="ORF">Q9L42_009975</name>
</gene>
<dbReference type="GO" id="GO:0051607">
    <property type="term" value="P:defense response to virus"/>
    <property type="evidence" value="ECO:0007669"/>
    <property type="project" value="UniProtKB-KW"/>
</dbReference>
<dbReference type="Gene3D" id="1.10.520.30">
    <property type="entry name" value="AF1862-like domain"/>
    <property type="match status" value="1"/>
</dbReference>
<dbReference type="Pfam" id="PF09701">
    <property type="entry name" value="Cas_Cmr5"/>
    <property type="match status" value="1"/>
</dbReference>
<protein>
    <recommendedName>
        <fullName evidence="5">CRISPR type III-B/RAMP module-associated protein Cmr5</fullName>
    </recommendedName>
</protein>
<dbReference type="GO" id="GO:0005737">
    <property type="term" value="C:cytoplasm"/>
    <property type="evidence" value="ECO:0007669"/>
    <property type="project" value="UniProtKB-SubCell"/>
</dbReference>